<dbReference type="InterPro" id="IPR050309">
    <property type="entry name" value="Type-B_Carboxylest/Lipase"/>
</dbReference>
<comment type="caution">
    <text evidence="5">The sequence shown here is derived from an EMBL/GenBank/DDBJ whole genome shotgun (WGS) entry which is preliminary data.</text>
</comment>
<dbReference type="Proteomes" id="UP000054988">
    <property type="component" value="Unassembled WGS sequence"/>
</dbReference>
<sequence length="596" mass="64983">MVIRMSALTWSDPAAIRSSEQAFKYFVLQYELIMFFLPFQVITSFLLNTLASDAYPQVQLGSTSITGTARNGVEFFGGIPYAEPPIANLRLRPAVPKGSNTWNATSFDASEFGKACLQPSLPRNNVSEDCLTINIFRPLTTSPYKSTKLPCLLWIHGGGFVAGSGSRPGYDGSSLVRRGLERGTPIIVMTINYRLGPLGFPQGLEAASLGREVLNLGLRDSLVALQWVKNNIDAFGGDPQKVTVFGESAGARAIELYILNGGLGGLARGAIMESSGGLPIHLASTRDPVWRTYVSAVGPCSFAVESKNTIECLRNKATSDDLFDAIAKAGIVPTSFDWLPVLDGPKGMLPDYASRLDVKVKIPVIYGDNLDEGTILAPQNITGPDVTRQGLFDIFTPSPAGDKALRHAIAELMNIHPDDPRFGSPFGTGNQTFGLNPEYKHYASLVGDLTVHAERRLFARKMNEASAPMYSYLFSDPDAIKVMPSEFRPPNAAPGSLGVPHTSEILYVFGNFAVENNMMPASAKELSTMMMHYWIAFANEMNPNDGKGIKRPEWGLYKTGRPRMMQLKGGDTKMIGDFARENGIAYMNRHAVLFDQ</sequence>
<comment type="similarity">
    <text evidence="1 3">Belongs to the type-B carboxylesterase/lipase family.</text>
</comment>
<evidence type="ECO:0000256" key="3">
    <source>
        <dbReference type="RuleBase" id="RU361235"/>
    </source>
</evidence>
<proteinExistence type="inferred from homology"/>
<feature type="domain" description="Carboxylesterase type B" evidence="4">
    <location>
        <begin position="57"/>
        <end position="572"/>
    </location>
</feature>
<accession>A0A0W0GFK0</accession>
<dbReference type="InterPro" id="IPR019819">
    <property type="entry name" value="Carboxylesterase_B_CS"/>
</dbReference>
<evidence type="ECO:0000256" key="2">
    <source>
        <dbReference type="ARBA" id="ARBA00022801"/>
    </source>
</evidence>
<dbReference type="SUPFAM" id="SSF53474">
    <property type="entry name" value="alpha/beta-Hydrolases"/>
    <property type="match status" value="1"/>
</dbReference>
<organism evidence="5 6">
    <name type="scientific">Moniliophthora roreri</name>
    <name type="common">Frosty pod rot fungus</name>
    <name type="synonym">Monilia roreri</name>
    <dbReference type="NCBI Taxonomy" id="221103"/>
    <lineage>
        <taxon>Eukaryota</taxon>
        <taxon>Fungi</taxon>
        <taxon>Dikarya</taxon>
        <taxon>Basidiomycota</taxon>
        <taxon>Agaricomycotina</taxon>
        <taxon>Agaricomycetes</taxon>
        <taxon>Agaricomycetidae</taxon>
        <taxon>Agaricales</taxon>
        <taxon>Marasmiineae</taxon>
        <taxon>Marasmiaceae</taxon>
        <taxon>Moniliophthora</taxon>
    </lineage>
</organism>
<dbReference type="ESTHER" id="monro-v2ydv9">
    <property type="family name" value="Fungal_carboxylesterase_lipase"/>
</dbReference>
<protein>
    <recommendedName>
        <fullName evidence="3">Carboxylic ester hydrolase</fullName>
        <ecNumber evidence="3">3.1.1.-</ecNumber>
    </recommendedName>
</protein>
<dbReference type="InterPro" id="IPR002018">
    <property type="entry name" value="CarbesteraseB"/>
</dbReference>
<name>A0A0W0GFK0_MONRR</name>
<keyword evidence="2 3" id="KW-0378">Hydrolase</keyword>
<dbReference type="EC" id="3.1.1.-" evidence="3"/>
<reference evidence="5 6" key="1">
    <citation type="submission" date="2015-12" db="EMBL/GenBank/DDBJ databases">
        <title>Draft genome sequence of Moniliophthora roreri, the causal agent of frosty pod rot of cacao.</title>
        <authorList>
            <person name="Aime M.C."/>
            <person name="Diaz-Valderrama J.R."/>
            <person name="Kijpornyongpan T."/>
            <person name="Phillips-Mora W."/>
        </authorList>
    </citation>
    <scope>NUCLEOTIDE SEQUENCE [LARGE SCALE GENOMIC DNA]</scope>
    <source>
        <strain evidence="5 6">MCA 2952</strain>
    </source>
</reference>
<evidence type="ECO:0000259" key="4">
    <source>
        <dbReference type="Pfam" id="PF00135"/>
    </source>
</evidence>
<dbReference type="InterPro" id="IPR029058">
    <property type="entry name" value="AB_hydrolase_fold"/>
</dbReference>
<dbReference type="Pfam" id="PF00135">
    <property type="entry name" value="COesterase"/>
    <property type="match status" value="1"/>
</dbReference>
<dbReference type="AlphaFoldDB" id="A0A0W0GFK0"/>
<dbReference type="PROSITE" id="PS00941">
    <property type="entry name" value="CARBOXYLESTERASE_B_2"/>
    <property type="match status" value="1"/>
</dbReference>
<dbReference type="InterPro" id="IPR019826">
    <property type="entry name" value="Carboxylesterase_B_AS"/>
</dbReference>
<gene>
    <name evidence="5" type="ORF">WG66_82</name>
</gene>
<evidence type="ECO:0000256" key="1">
    <source>
        <dbReference type="ARBA" id="ARBA00005964"/>
    </source>
</evidence>
<dbReference type="PANTHER" id="PTHR11559">
    <property type="entry name" value="CARBOXYLESTERASE"/>
    <property type="match status" value="1"/>
</dbReference>
<dbReference type="PROSITE" id="PS00122">
    <property type="entry name" value="CARBOXYLESTERASE_B_1"/>
    <property type="match status" value="1"/>
</dbReference>
<dbReference type="Gene3D" id="3.40.50.1820">
    <property type="entry name" value="alpha/beta hydrolase"/>
    <property type="match status" value="1"/>
</dbReference>
<evidence type="ECO:0000313" key="5">
    <source>
        <dbReference type="EMBL" id="KTB47342.1"/>
    </source>
</evidence>
<evidence type="ECO:0000313" key="6">
    <source>
        <dbReference type="Proteomes" id="UP000054988"/>
    </source>
</evidence>
<dbReference type="EMBL" id="LATX01000046">
    <property type="protein sequence ID" value="KTB47342.1"/>
    <property type="molecule type" value="Genomic_DNA"/>
</dbReference>
<dbReference type="GO" id="GO:0016787">
    <property type="term" value="F:hydrolase activity"/>
    <property type="evidence" value="ECO:0007669"/>
    <property type="project" value="UniProtKB-KW"/>
</dbReference>
<dbReference type="eggNOG" id="KOG4389">
    <property type="taxonomic scope" value="Eukaryota"/>
</dbReference>